<protein>
    <submittedName>
        <fullName evidence="4">Sugar transporter</fullName>
    </submittedName>
</protein>
<dbReference type="EMBL" id="AP018042">
    <property type="protein sequence ID" value="BAX82643.1"/>
    <property type="molecule type" value="Genomic_DNA"/>
</dbReference>
<evidence type="ECO:0000313" key="5">
    <source>
        <dbReference type="Proteomes" id="UP000218267"/>
    </source>
</evidence>
<reference evidence="5" key="2">
    <citation type="journal article" date="2020" name="Antonie Van Leeuwenhoek">
        <title>Labilibaculum antarcticum sp. nov., a novel facultative anaerobic, psychrotorelant bacterium isolated from marine sediment of Antarctica.</title>
        <authorList>
            <person name="Watanabe M."/>
            <person name="Kojima H."/>
            <person name="Fukui M."/>
        </authorList>
    </citation>
    <scope>NUCLEOTIDE SEQUENCE [LARGE SCALE GENOMIC DNA]</scope>
    <source>
        <strain evidence="5">SPP2</strain>
    </source>
</reference>
<dbReference type="PROSITE" id="PS51257">
    <property type="entry name" value="PROKAR_LIPOPROTEIN"/>
    <property type="match status" value="1"/>
</dbReference>
<dbReference type="AlphaFoldDB" id="A0A1Y1CRM3"/>
<evidence type="ECO:0000256" key="1">
    <source>
        <dbReference type="ARBA" id="ARBA00022729"/>
    </source>
</evidence>
<dbReference type="Pfam" id="PF02563">
    <property type="entry name" value="Poly_export"/>
    <property type="match status" value="1"/>
</dbReference>
<dbReference type="OrthoDB" id="662756at2"/>
<feature type="domain" description="Polysaccharide export protein N-terminal" evidence="3">
    <location>
        <begin position="46"/>
        <end position="143"/>
    </location>
</feature>
<proteinExistence type="predicted"/>
<name>A0A1Y1CRM3_9BACT</name>
<keyword evidence="4" id="KW-0813">Transport</keyword>
<dbReference type="PANTHER" id="PTHR33619:SF3">
    <property type="entry name" value="POLYSACCHARIDE EXPORT PROTEIN GFCE-RELATED"/>
    <property type="match status" value="1"/>
</dbReference>
<dbReference type="KEGG" id="mbas:ALGA_4353"/>
<dbReference type="PANTHER" id="PTHR33619">
    <property type="entry name" value="POLYSACCHARIDE EXPORT PROTEIN GFCE-RELATED"/>
    <property type="match status" value="1"/>
</dbReference>
<reference evidence="4 5" key="1">
    <citation type="journal article" date="2018" name="Mar. Genomics">
        <title>Complete genome sequence of Marinifilaceae bacterium strain SPP2, isolated from the Antarctic marine sediment.</title>
        <authorList>
            <person name="Watanabe M."/>
            <person name="Kojima H."/>
            <person name="Fukui M."/>
        </authorList>
    </citation>
    <scope>NUCLEOTIDE SEQUENCE [LARGE SCALE GENOMIC DNA]</scope>
    <source>
        <strain evidence="4 5">SPP2</strain>
    </source>
</reference>
<feature type="transmembrane region" description="Helical" evidence="2">
    <location>
        <begin position="233"/>
        <end position="255"/>
    </location>
</feature>
<accession>A0A1Y1CRM3</accession>
<keyword evidence="2" id="KW-1133">Transmembrane helix</keyword>
<dbReference type="InterPro" id="IPR003715">
    <property type="entry name" value="Poly_export_N"/>
</dbReference>
<keyword evidence="2" id="KW-0812">Transmembrane</keyword>
<organism evidence="4 5">
    <name type="scientific">Labilibaculum antarcticum</name>
    <dbReference type="NCBI Taxonomy" id="1717717"/>
    <lineage>
        <taxon>Bacteria</taxon>
        <taxon>Pseudomonadati</taxon>
        <taxon>Bacteroidota</taxon>
        <taxon>Bacteroidia</taxon>
        <taxon>Marinilabiliales</taxon>
        <taxon>Marinifilaceae</taxon>
        <taxon>Labilibaculum</taxon>
    </lineage>
</organism>
<dbReference type="Gene3D" id="3.30.1950.10">
    <property type="entry name" value="wza like domain"/>
    <property type="match status" value="1"/>
</dbReference>
<sequence>MKIVTIPTLLLLVFFVSCIPQKKTVYMRDVSGKRKYENPYVKAEDVTEAYTIQAGDYLYIRVLTPDETVAGLYNLTSGQSSMTNMGDGSSMRFLSYQVSDDGNIDFPYVGKVNVTGKTLKQIKDQMQEILKNHIDTFSLQVQLTNAQFTILGEVRAPGQYNMNKDQINIFEAIALAGDLTIYGKRRMVKIVRPTANGTKTITVNLSDRNLIDSQDYYILPNDLVYIEPIKAKMWGVGESFSLALISSLLSLFLLANTLK</sequence>
<keyword evidence="4" id="KW-0762">Sugar transport</keyword>
<keyword evidence="1" id="KW-0732">Signal</keyword>
<dbReference type="GO" id="GO:0015159">
    <property type="term" value="F:polysaccharide transmembrane transporter activity"/>
    <property type="evidence" value="ECO:0007669"/>
    <property type="project" value="InterPro"/>
</dbReference>
<dbReference type="Gene3D" id="3.10.560.10">
    <property type="entry name" value="Outer membrane lipoprotein wza domain like"/>
    <property type="match status" value="1"/>
</dbReference>
<keyword evidence="2" id="KW-0472">Membrane</keyword>
<dbReference type="InterPro" id="IPR049712">
    <property type="entry name" value="Poly_export"/>
</dbReference>
<evidence type="ECO:0000256" key="2">
    <source>
        <dbReference type="SAM" id="Phobius"/>
    </source>
</evidence>
<evidence type="ECO:0000313" key="4">
    <source>
        <dbReference type="EMBL" id="BAX82643.1"/>
    </source>
</evidence>
<keyword evidence="5" id="KW-1185">Reference proteome</keyword>
<evidence type="ECO:0000259" key="3">
    <source>
        <dbReference type="Pfam" id="PF02563"/>
    </source>
</evidence>
<gene>
    <name evidence="4" type="ORF">ALGA_4353</name>
</gene>
<dbReference type="Proteomes" id="UP000218267">
    <property type="component" value="Chromosome"/>
</dbReference>
<dbReference type="RefSeq" id="WP_096433126.1">
    <property type="nucleotide sequence ID" value="NZ_AP018042.1"/>
</dbReference>